<organism evidence="1 2">
    <name type="scientific">Catenuloplanes atrovinosus</name>
    <dbReference type="NCBI Taxonomy" id="137266"/>
    <lineage>
        <taxon>Bacteria</taxon>
        <taxon>Bacillati</taxon>
        <taxon>Actinomycetota</taxon>
        <taxon>Actinomycetes</taxon>
        <taxon>Micromonosporales</taxon>
        <taxon>Micromonosporaceae</taxon>
        <taxon>Catenuloplanes</taxon>
    </lineage>
</organism>
<sequence length="82" mass="9020">MTLTIRSFWDRGILIRVRDPDVIAGANDALRKAMRKRRARSGADLAIELAFVVPGRAEIAGAISLHSGGRIIVEDQPVDQLR</sequence>
<proteinExistence type="predicted"/>
<evidence type="ECO:0000313" key="2">
    <source>
        <dbReference type="Proteomes" id="UP001183643"/>
    </source>
</evidence>
<comment type="caution">
    <text evidence="1">The sequence shown here is derived from an EMBL/GenBank/DDBJ whole genome shotgun (WGS) entry which is preliminary data.</text>
</comment>
<evidence type="ECO:0000313" key="1">
    <source>
        <dbReference type="EMBL" id="MDR7273821.1"/>
    </source>
</evidence>
<keyword evidence="2" id="KW-1185">Reference proteome</keyword>
<accession>A0AAE4C6S1</accession>
<dbReference type="RefSeq" id="WP_310362744.1">
    <property type="nucleotide sequence ID" value="NZ_JAVDYB010000001.1"/>
</dbReference>
<dbReference type="Proteomes" id="UP001183643">
    <property type="component" value="Unassembled WGS sequence"/>
</dbReference>
<protein>
    <submittedName>
        <fullName evidence="1">Uncharacterized protein</fullName>
    </submittedName>
</protein>
<name>A0AAE4C6S1_9ACTN</name>
<dbReference type="AlphaFoldDB" id="A0AAE4C6S1"/>
<gene>
    <name evidence="1" type="ORF">J2S41_000599</name>
</gene>
<dbReference type="EMBL" id="JAVDYB010000001">
    <property type="protein sequence ID" value="MDR7273821.1"/>
    <property type="molecule type" value="Genomic_DNA"/>
</dbReference>
<reference evidence="1" key="1">
    <citation type="submission" date="2023-07" db="EMBL/GenBank/DDBJ databases">
        <title>Sequencing the genomes of 1000 actinobacteria strains.</title>
        <authorList>
            <person name="Klenk H.-P."/>
        </authorList>
    </citation>
    <scope>NUCLEOTIDE SEQUENCE</scope>
    <source>
        <strain evidence="1">DSM 44707</strain>
    </source>
</reference>